<name>A0A518CQA1_9PLAN</name>
<dbReference type="Proteomes" id="UP000317178">
    <property type="component" value="Chromosome"/>
</dbReference>
<keyword evidence="2" id="KW-1185">Reference proteome</keyword>
<dbReference type="KEGG" id="plon:Pla110_31320"/>
<evidence type="ECO:0000313" key="1">
    <source>
        <dbReference type="EMBL" id="QDU81391.1"/>
    </source>
</evidence>
<dbReference type="EMBL" id="CP036281">
    <property type="protein sequence ID" value="QDU81391.1"/>
    <property type="molecule type" value="Genomic_DNA"/>
</dbReference>
<sequence>MSKTLFAIIVCTLTMGFAKSLPAQTDLYLALSSPQRVVDDVKAILDLTTPEEQEQKEVLNDYFDLLLDGIDQSLILKLDVISEPQEARYRIFFPVTQKTRDFRENLKGYDFISRRDRKNPSLYTVAGEYTGFLLFDIPYAILVKQQVDLETIRVGAMNAFSTHEKLNDLPEVDVILSLKNEGGDVEERHAKFGGIEELIKAYVTRREGESAEDFAVREGMANILIDELERVYAEGKSMLTTWSLPAPVENGQFTTLIDPIAETSLAATVNQLKEHPSQFAGIPEREDAILKLRILLPLDELRQKNLSEYSKVMQAAIVKTITDDAEKSEDSKQAFNSASDLFFAMLDESIKSGWLDTVAQVYNNDAGRVSLGVMNAVNGEEARKILELVPKTAEGRAIEFDIDKQGDVSIHKLTFEEGALQSLQGFFGDDVVVYVGTSTNAFWISAGANAVEELKSAITQAEAEPAKPTETHRFVDLKLAVGAWVETVHKARGESGNDKLYNFAKSAFEEGADAITLQLNQKGDVIDGELNIEQGVLRLAGKLIADFSAENLEE</sequence>
<gene>
    <name evidence="1" type="ORF">Pla110_31320</name>
</gene>
<proteinExistence type="predicted"/>
<organism evidence="1 2">
    <name type="scientific">Polystyrenella longa</name>
    <dbReference type="NCBI Taxonomy" id="2528007"/>
    <lineage>
        <taxon>Bacteria</taxon>
        <taxon>Pseudomonadati</taxon>
        <taxon>Planctomycetota</taxon>
        <taxon>Planctomycetia</taxon>
        <taxon>Planctomycetales</taxon>
        <taxon>Planctomycetaceae</taxon>
        <taxon>Polystyrenella</taxon>
    </lineage>
</organism>
<evidence type="ECO:0000313" key="2">
    <source>
        <dbReference type="Proteomes" id="UP000317178"/>
    </source>
</evidence>
<dbReference type="OrthoDB" id="207789at2"/>
<dbReference type="RefSeq" id="WP_144996694.1">
    <property type="nucleotide sequence ID" value="NZ_CP036281.1"/>
</dbReference>
<accession>A0A518CQA1</accession>
<protein>
    <submittedName>
        <fullName evidence="1">Uncharacterized protein</fullName>
    </submittedName>
</protein>
<reference evidence="1 2" key="1">
    <citation type="submission" date="2019-02" db="EMBL/GenBank/DDBJ databases">
        <title>Deep-cultivation of Planctomycetes and their phenomic and genomic characterization uncovers novel biology.</title>
        <authorList>
            <person name="Wiegand S."/>
            <person name="Jogler M."/>
            <person name="Boedeker C."/>
            <person name="Pinto D."/>
            <person name="Vollmers J."/>
            <person name="Rivas-Marin E."/>
            <person name="Kohn T."/>
            <person name="Peeters S.H."/>
            <person name="Heuer A."/>
            <person name="Rast P."/>
            <person name="Oberbeckmann S."/>
            <person name="Bunk B."/>
            <person name="Jeske O."/>
            <person name="Meyerdierks A."/>
            <person name="Storesund J.E."/>
            <person name="Kallscheuer N."/>
            <person name="Luecker S."/>
            <person name="Lage O.M."/>
            <person name="Pohl T."/>
            <person name="Merkel B.J."/>
            <person name="Hornburger P."/>
            <person name="Mueller R.-W."/>
            <person name="Bruemmer F."/>
            <person name="Labrenz M."/>
            <person name="Spormann A.M."/>
            <person name="Op den Camp H."/>
            <person name="Overmann J."/>
            <person name="Amann R."/>
            <person name="Jetten M.S.M."/>
            <person name="Mascher T."/>
            <person name="Medema M.H."/>
            <person name="Devos D.P."/>
            <person name="Kaster A.-K."/>
            <person name="Ovreas L."/>
            <person name="Rohde M."/>
            <person name="Galperin M.Y."/>
            <person name="Jogler C."/>
        </authorList>
    </citation>
    <scope>NUCLEOTIDE SEQUENCE [LARGE SCALE GENOMIC DNA]</scope>
    <source>
        <strain evidence="1 2">Pla110</strain>
    </source>
</reference>
<dbReference type="AlphaFoldDB" id="A0A518CQA1"/>